<sequence>MKFRKTALACTVAAVELLASEAGHAQSQDSPAAGNIDEIVVTAQKSGSETLQDVPISISVLSGDKLDTAGVSSVNDAIGRLPGVAVYETFQGNGSKFSIRGVSASPSIFSGSGTAAYYMDEVPFALVKTPLTPDANAYDLDRVEVLKGPQGTLYGASALAGVVRVLTKDANVDAFEAKAQGGVSSTEHGGDNYKGDVAVNVPLITGKLAIRAVASYEDLSGWVDRPAVPEKDYNGSRTESYRVKVAARPTERFTANLSAWISRSNLDGLNSSTANMTLPTVRDESTLTEYQIYGLNLAYSFDSFSIEAPTSYIDYKNDGDFEVSAVESQRTVLDAQTFTQELRAYSTTDGVWSWSVGASYRNAEDSRLVVIPVTYSHDAIDANKSESVAVYGEVGRKFADERFELRGGLRYFHDDVSLEETDRLTGITGEPIDSSSTFEKTTPRVVLSWFPSSRHTLYASYSQGFRSGFEQSGDAVAAAPGLSAVKPDLLTNYEIGAKGSAGVVSYEVATYYQSWQDPQVRQFVNIGTGAVPVYIATPSNGTDANGLGIDATLNFRITRGLTLGGSASWNDLSFSKDVYARTLKIYNKGDRLDESPELTGSLYADYGFDFGSTGYAGHFSTDVNYVSKLTTKNEGTGAVFEGDDVTTASMSFTVTAPYNWSARFFVDNLTDEDGVVRPTTSIRQYLVSRMRPRTVGVLFSYKY</sequence>
<keyword evidence="3 11" id="KW-1134">Transmembrane beta strand</keyword>
<evidence type="ECO:0000256" key="7">
    <source>
        <dbReference type="ARBA" id="ARBA00023065"/>
    </source>
</evidence>
<keyword evidence="16" id="KW-0675">Receptor</keyword>
<reference evidence="17" key="1">
    <citation type="journal article" date="2019" name="Int. J. Syst. Evol. Microbiol.">
        <title>The Global Catalogue of Microorganisms (GCM) 10K type strain sequencing project: providing services to taxonomists for standard genome sequencing and annotation.</title>
        <authorList>
            <consortium name="The Broad Institute Genomics Platform"/>
            <consortium name="The Broad Institute Genome Sequencing Center for Infectious Disease"/>
            <person name="Wu L."/>
            <person name="Ma J."/>
        </authorList>
    </citation>
    <scope>NUCLEOTIDE SEQUENCE [LARGE SCALE GENOMIC DNA]</scope>
    <source>
        <strain evidence="17">CGMCC 1.10759</strain>
    </source>
</reference>
<evidence type="ECO:0000256" key="13">
    <source>
        <dbReference type="SAM" id="SignalP"/>
    </source>
</evidence>
<feature type="domain" description="TonB-dependent receptor plug" evidence="15">
    <location>
        <begin position="51"/>
        <end position="162"/>
    </location>
</feature>
<feature type="chain" id="PRO_5047106747" evidence="13">
    <location>
        <begin position="26"/>
        <end position="703"/>
    </location>
</feature>
<evidence type="ECO:0000256" key="1">
    <source>
        <dbReference type="ARBA" id="ARBA00004571"/>
    </source>
</evidence>
<dbReference type="EMBL" id="JBHSDU010000015">
    <property type="protein sequence ID" value="MFC4313962.1"/>
    <property type="molecule type" value="Genomic_DNA"/>
</dbReference>
<keyword evidence="7" id="KW-0406">Ion transport</keyword>
<feature type="signal peptide" evidence="13">
    <location>
        <begin position="1"/>
        <end position="25"/>
    </location>
</feature>
<dbReference type="InterPro" id="IPR036942">
    <property type="entry name" value="Beta-barrel_TonB_sf"/>
</dbReference>
<dbReference type="PANTHER" id="PTHR32552">
    <property type="entry name" value="FERRICHROME IRON RECEPTOR-RELATED"/>
    <property type="match status" value="1"/>
</dbReference>
<organism evidence="16 17">
    <name type="scientific">Steroidobacter flavus</name>
    <dbReference type="NCBI Taxonomy" id="1842136"/>
    <lineage>
        <taxon>Bacteria</taxon>
        <taxon>Pseudomonadati</taxon>
        <taxon>Pseudomonadota</taxon>
        <taxon>Gammaproteobacteria</taxon>
        <taxon>Steroidobacterales</taxon>
        <taxon>Steroidobacteraceae</taxon>
        <taxon>Steroidobacter</taxon>
    </lineage>
</organism>
<dbReference type="InterPro" id="IPR012910">
    <property type="entry name" value="Plug_dom"/>
</dbReference>
<keyword evidence="2 11" id="KW-0813">Transport</keyword>
<comment type="caution">
    <text evidence="16">The sequence shown here is derived from an EMBL/GenBank/DDBJ whole genome shotgun (WGS) entry which is preliminary data.</text>
</comment>
<dbReference type="RefSeq" id="WP_380604754.1">
    <property type="nucleotide sequence ID" value="NZ_JBHSDU010000015.1"/>
</dbReference>
<evidence type="ECO:0000256" key="10">
    <source>
        <dbReference type="ARBA" id="ARBA00023237"/>
    </source>
</evidence>
<dbReference type="InterPro" id="IPR000531">
    <property type="entry name" value="Beta-barrel_TonB"/>
</dbReference>
<evidence type="ECO:0000256" key="2">
    <source>
        <dbReference type="ARBA" id="ARBA00022448"/>
    </source>
</evidence>
<evidence type="ECO:0000256" key="12">
    <source>
        <dbReference type="RuleBase" id="RU003357"/>
    </source>
</evidence>
<keyword evidence="10 11" id="KW-0998">Cell outer membrane</keyword>
<evidence type="ECO:0000256" key="5">
    <source>
        <dbReference type="ARBA" id="ARBA00022692"/>
    </source>
</evidence>
<comment type="subcellular location">
    <subcellularLocation>
        <location evidence="1 11">Cell outer membrane</location>
        <topology evidence="1 11">Multi-pass membrane protein</topology>
    </subcellularLocation>
</comment>
<comment type="similarity">
    <text evidence="11 12">Belongs to the TonB-dependent receptor family.</text>
</comment>
<dbReference type="CDD" id="cd01347">
    <property type="entry name" value="ligand_gated_channel"/>
    <property type="match status" value="1"/>
</dbReference>
<dbReference type="PROSITE" id="PS52016">
    <property type="entry name" value="TONB_DEPENDENT_REC_3"/>
    <property type="match status" value="1"/>
</dbReference>
<dbReference type="SUPFAM" id="SSF56935">
    <property type="entry name" value="Porins"/>
    <property type="match status" value="1"/>
</dbReference>
<keyword evidence="9 11" id="KW-0472">Membrane</keyword>
<evidence type="ECO:0000256" key="3">
    <source>
        <dbReference type="ARBA" id="ARBA00022452"/>
    </source>
</evidence>
<dbReference type="PANTHER" id="PTHR32552:SF81">
    <property type="entry name" value="TONB-DEPENDENT OUTER MEMBRANE RECEPTOR"/>
    <property type="match status" value="1"/>
</dbReference>
<evidence type="ECO:0000259" key="14">
    <source>
        <dbReference type="Pfam" id="PF00593"/>
    </source>
</evidence>
<evidence type="ECO:0000256" key="9">
    <source>
        <dbReference type="ARBA" id="ARBA00023136"/>
    </source>
</evidence>
<evidence type="ECO:0000313" key="17">
    <source>
        <dbReference type="Proteomes" id="UP001595904"/>
    </source>
</evidence>
<evidence type="ECO:0000256" key="6">
    <source>
        <dbReference type="ARBA" id="ARBA00023004"/>
    </source>
</evidence>
<keyword evidence="4" id="KW-0410">Iron transport</keyword>
<evidence type="ECO:0000256" key="11">
    <source>
        <dbReference type="PROSITE-ProRule" id="PRU01360"/>
    </source>
</evidence>
<keyword evidence="5 11" id="KW-0812">Transmembrane</keyword>
<proteinExistence type="inferred from homology"/>
<keyword evidence="17" id="KW-1185">Reference proteome</keyword>
<feature type="domain" description="TonB-dependent receptor-like beta-barrel" evidence="14">
    <location>
        <begin position="254"/>
        <end position="669"/>
    </location>
</feature>
<keyword evidence="13" id="KW-0732">Signal</keyword>
<gene>
    <name evidence="16" type="ORF">ACFPN2_33115</name>
</gene>
<keyword evidence="6" id="KW-0408">Iron</keyword>
<evidence type="ECO:0000259" key="15">
    <source>
        <dbReference type="Pfam" id="PF07715"/>
    </source>
</evidence>
<evidence type="ECO:0000313" key="16">
    <source>
        <dbReference type="EMBL" id="MFC4313962.1"/>
    </source>
</evidence>
<dbReference type="Proteomes" id="UP001595904">
    <property type="component" value="Unassembled WGS sequence"/>
</dbReference>
<accession>A0ABV8T413</accession>
<dbReference type="Pfam" id="PF07715">
    <property type="entry name" value="Plug"/>
    <property type="match status" value="1"/>
</dbReference>
<keyword evidence="8 12" id="KW-0798">TonB box</keyword>
<dbReference type="Pfam" id="PF00593">
    <property type="entry name" value="TonB_dep_Rec_b-barrel"/>
    <property type="match status" value="1"/>
</dbReference>
<protein>
    <submittedName>
        <fullName evidence="16">TonB-dependent receptor</fullName>
    </submittedName>
</protein>
<dbReference type="InterPro" id="IPR039426">
    <property type="entry name" value="TonB-dep_rcpt-like"/>
</dbReference>
<evidence type="ECO:0000256" key="8">
    <source>
        <dbReference type="ARBA" id="ARBA00023077"/>
    </source>
</evidence>
<name>A0ABV8T413_9GAMM</name>
<dbReference type="Gene3D" id="2.40.170.20">
    <property type="entry name" value="TonB-dependent receptor, beta-barrel domain"/>
    <property type="match status" value="1"/>
</dbReference>
<evidence type="ECO:0000256" key="4">
    <source>
        <dbReference type="ARBA" id="ARBA00022496"/>
    </source>
</evidence>